<comment type="caution">
    <text evidence="2">The sequence shown here is derived from an EMBL/GenBank/DDBJ whole genome shotgun (WGS) entry which is preliminary data.</text>
</comment>
<protein>
    <recommendedName>
        <fullName evidence="1">Putative restriction endonuclease domain-containing protein</fullName>
    </recommendedName>
</protein>
<dbReference type="InterPro" id="IPR008538">
    <property type="entry name" value="Uma2"/>
</dbReference>
<accession>A0ABS1CHU9</accession>
<name>A0ABS1CHU9_9GAMM</name>
<dbReference type="InterPro" id="IPR012296">
    <property type="entry name" value="Nuclease_put_TT1808"/>
</dbReference>
<dbReference type="CDD" id="cd06260">
    <property type="entry name" value="DUF820-like"/>
    <property type="match status" value="1"/>
</dbReference>
<dbReference type="PANTHER" id="PTHR34107:SF7">
    <property type="entry name" value="SLR2092 PROTEIN"/>
    <property type="match status" value="1"/>
</dbReference>
<evidence type="ECO:0000259" key="1">
    <source>
        <dbReference type="Pfam" id="PF05685"/>
    </source>
</evidence>
<dbReference type="Proteomes" id="UP000748752">
    <property type="component" value="Unassembled WGS sequence"/>
</dbReference>
<feature type="domain" description="Putative restriction endonuclease" evidence="1">
    <location>
        <begin position="29"/>
        <end position="199"/>
    </location>
</feature>
<dbReference type="Gene3D" id="3.90.1570.10">
    <property type="entry name" value="tt1808, chain A"/>
    <property type="match status" value="1"/>
</dbReference>
<dbReference type="EMBL" id="NRRV01000026">
    <property type="protein sequence ID" value="MBK1631450.1"/>
    <property type="molecule type" value="Genomic_DNA"/>
</dbReference>
<keyword evidence="3" id="KW-1185">Reference proteome</keyword>
<dbReference type="RefSeq" id="WP_200237701.1">
    <property type="nucleotide sequence ID" value="NZ_NRRV01000026.1"/>
</dbReference>
<dbReference type="InterPro" id="IPR011335">
    <property type="entry name" value="Restrct_endonuc-II-like"/>
</dbReference>
<dbReference type="Pfam" id="PF05685">
    <property type="entry name" value="Uma2"/>
    <property type="match status" value="1"/>
</dbReference>
<sequence>MIQLTAPTAAPLQGRIDLAIPPAMRLDDEQLFAFCAANRDLRIERNADGDLEIMPPTGAETGHRNAELALDFGIWARQDGRGVVLDSSTGFLLPNGAMRSPDLAWILRERLAQLSAEQKRRFLPLVPDLVVELASPSDAPEDLHAKLREWRDNGARLGWLILPDQREVWRYTPDAEPEQLHAPDSLGDPELLPGLALPMTGLWTPAL</sequence>
<reference evidence="2 3" key="1">
    <citation type="journal article" date="2020" name="Microorganisms">
        <title>Osmotic Adaptation and Compatible Solute Biosynthesis of Phototrophic Bacteria as Revealed from Genome Analyses.</title>
        <authorList>
            <person name="Imhoff J.F."/>
            <person name="Rahn T."/>
            <person name="Kunzel S."/>
            <person name="Keller A."/>
            <person name="Neulinger S.C."/>
        </authorList>
    </citation>
    <scope>NUCLEOTIDE SEQUENCE [LARGE SCALE GENOMIC DNA]</scope>
    <source>
        <strain evidence="2 3">DSM 6210</strain>
    </source>
</reference>
<dbReference type="PANTHER" id="PTHR34107">
    <property type="entry name" value="SLL0198 PROTEIN-RELATED"/>
    <property type="match status" value="1"/>
</dbReference>
<evidence type="ECO:0000313" key="2">
    <source>
        <dbReference type="EMBL" id="MBK1631450.1"/>
    </source>
</evidence>
<gene>
    <name evidence="2" type="ORF">CKO31_12000</name>
</gene>
<dbReference type="SUPFAM" id="SSF52980">
    <property type="entry name" value="Restriction endonuclease-like"/>
    <property type="match status" value="1"/>
</dbReference>
<proteinExistence type="predicted"/>
<organism evidence="2 3">
    <name type="scientific">Thiohalocapsa halophila</name>
    <dbReference type="NCBI Taxonomy" id="69359"/>
    <lineage>
        <taxon>Bacteria</taxon>
        <taxon>Pseudomonadati</taxon>
        <taxon>Pseudomonadota</taxon>
        <taxon>Gammaproteobacteria</taxon>
        <taxon>Chromatiales</taxon>
        <taxon>Chromatiaceae</taxon>
        <taxon>Thiohalocapsa</taxon>
    </lineage>
</organism>
<evidence type="ECO:0000313" key="3">
    <source>
        <dbReference type="Proteomes" id="UP000748752"/>
    </source>
</evidence>